<keyword evidence="4" id="KW-1185">Reference proteome</keyword>
<feature type="compositionally biased region" description="Low complexity" evidence="1">
    <location>
        <begin position="8"/>
        <end position="22"/>
    </location>
</feature>
<sequence>MAVKRVDGPAASGAPDGAPDEAGQVDESGQVDETGRAGETGQVDEKGQIDETAQVDPVPVPPSPEEQVLDPRAIARASLEASRNASLWWTSAGVLVAAVVAVVVGTRAGAYTLAGVLAACAVVRAVLPHPGPIAISVRAKAIDIAVLATLAVGIGVLAQLLPGRTV</sequence>
<evidence type="ECO:0000256" key="2">
    <source>
        <dbReference type="SAM" id="Phobius"/>
    </source>
</evidence>
<keyword evidence="2" id="KW-1133">Transmembrane helix</keyword>
<reference evidence="3 4" key="1">
    <citation type="submission" date="2023-06" db="EMBL/GenBank/DDBJ databases">
        <title>Cellulomonas sp. MW9 Whole genome sequence.</title>
        <authorList>
            <person name="Park S."/>
        </authorList>
    </citation>
    <scope>NUCLEOTIDE SEQUENCE [LARGE SCALE GENOMIC DNA]</scope>
    <source>
        <strain evidence="3 4">MW9</strain>
    </source>
</reference>
<accession>A0ABT7S8I9</accession>
<comment type="caution">
    <text evidence="3">The sequence shown here is derived from an EMBL/GenBank/DDBJ whole genome shotgun (WGS) entry which is preliminary data.</text>
</comment>
<dbReference type="Pfam" id="PF11222">
    <property type="entry name" value="DUF3017"/>
    <property type="match status" value="1"/>
</dbReference>
<keyword evidence="2" id="KW-0812">Transmembrane</keyword>
<feature type="transmembrane region" description="Helical" evidence="2">
    <location>
        <begin position="86"/>
        <end position="104"/>
    </location>
</feature>
<feature type="transmembrane region" description="Helical" evidence="2">
    <location>
        <begin position="139"/>
        <end position="161"/>
    </location>
</feature>
<dbReference type="RefSeq" id="WP_289447334.1">
    <property type="nucleotide sequence ID" value="NZ_JAUCGR010000002.1"/>
</dbReference>
<evidence type="ECO:0000313" key="4">
    <source>
        <dbReference type="Proteomes" id="UP001321453"/>
    </source>
</evidence>
<dbReference type="Proteomes" id="UP001321453">
    <property type="component" value="Unassembled WGS sequence"/>
</dbReference>
<protein>
    <submittedName>
        <fullName evidence="3">DUF3017 domain-containing protein</fullName>
    </submittedName>
</protein>
<proteinExistence type="predicted"/>
<dbReference type="EMBL" id="JAUCGR010000002">
    <property type="protein sequence ID" value="MDM7831926.1"/>
    <property type="molecule type" value="Genomic_DNA"/>
</dbReference>
<gene>
    <name evidence="3" type="ORF">QRT05_11325</name>
</gene>
<dbReference type="InterPro" id="IPR021385">
    <property type="entry name" value="DUF3017"/>
</dbReference>
<feature type="region of interest" description="Disordered" evidence="1">
    <location>
        <begin position="1"/>
        <end position="69"/>
    </location>
</feature>
<evidence type="ECO:0000313" key="3">
    <source>
        <dbReference type="EMBL" id="MDM7831926.1"/>
    </source>
</evidence>
<evidence type="ECO:0000256" key="1">
    <source>
        <dbReference type="SAM" id="MobiDB-lite"/>
    </source>
</evidence>
<organism evidence="3 4">
    <name type="scientific">Cellulomonas edaphi</name>
    <dbReference type="NCBI Taxonomy" id="3053468"/>
    <lineage>
        <taxon>Bacteria</taxon>
        <taxon>Bacillati</taxon>
        <taxon>Actinomycetota</taxon>
        <taxon>Actinomycetes</taxon>
        <taxon>Micrococcales</taxon>
        <taxon>Cellulomonadaceae</taxon>
        <taxon>Cellulomonas</taxon>
    </lineage>
</organism>
<keyword evidence="2" id="KW-0472">Membrane</keyword>
<name>A0ABT7S8I9_9CELL</name>
<feature type="transmembrane region" description="Helical" evidence="2">
    <location>
        <begin position="110"/>
        <end position="127"/>
    </location>
</feature>